<sequence length="298" mass="31191">MDEVELRQLSYFVAVAEELSFTRASQRLRVVQSAVSTAVRALEREVGAELFDRDSRRVALTAAGEAMLPEARAALAAARAAAQAAAGASGEVRGVVTMGSLLSTGRVDVPRLLGRFSRRHPRAAVRLQYSPTGSAGHVRAVLDGTMDLALASVPGRAPAGLAHEIVSEEDLLLLCAPDHPLAERPVVTLTELAEESFVDFPVGWGNRALVDRAFAGAGLSRSVPLEVSDYATARALVGQGLGVGFVPARAAAGMRGVVAVPVGPESLRWSVSLVHSAVRPLSPAARALLAEVRAELAE</sequence>
<evidence type="ECO:0000256" key="2">
    <source>
        <dbReference type="ARBA" id="ARBA00023015"/>
    </source>
</evidence>
<dbReference type="InterPro" id="IPR005119">
    <property type="entry name" value="LysR_subst-bd"/>
</dbReference>
<comment type="caution">
    <text evidence="6">The sequence shown here is derived from an EMBL/GenBank/DDBJ whole genome shotgun (WGS) entry which is preliminary data.</text>
</comment>
<dbReference type="InterPro" id="IPR050950">
    <property type="entry name" value="HTH-type_LysR_regulators"/>
</dbReference>
<dbReference type="PANTHER" id="PTHR30419:SF31">
    <property type="entry name" value="BLR3139 PROTEIN"/>
    <property type="match status" value="1"/>
</dbReference>
<dbReference type="EMBL" id="JACCFK010000001">
    <property type="protein sequence ID" value="NYI91046.1"/>
    <property type="molecule type" value="Genomic_DNA"/>
</dbReference>
<dbReference type="FunFam" id="1.10.10.10:FF:000001">
    <property type="entry name" value="LysR family transcriptional regulator"/>
    <property type="match status" value="1"/>
</dbReference>
<name>A0A853B9D4_9PSEU</name>
<proteinExistence type="inferred from homology"/>
<dbReference type="SUPFAM" id="SSF53850">
    <property type="entry name" value="Periplasmic binding protein-like II"/>
    <property type="match status" value="1"/>
</dbReference>
<dbReference type="GO" id="GO:0003677">
    <property type="term" value="F:DNA binding"/>
    <property type="evidence" value="ECO:0007669"/>
    <property type="project" value="UniProtKB-KW"/>
</dbReference>
<evidence type="ECO:0000313" key="6">
    <source>
        <dbReference type="EMBL" id="NYI91046.1"/>
    </source>
</evidence>
<keyword evidence="7" id="KW-1185">Reference proteome</keyword>
<dbReference type="RefSeq" id="WP_179774984.1">
    <property type="nucleotide sequence ID" value="NZ_JACCFK010000001.1"/>
</dbReference>
<keyword evidence="4" id="KW-0804">Transcription</keyword>
<dbReference type="PANTHER" id="PTHR30419">
    <property type="entry name" value="HTH-TYPE TRANSCRIPTIONAL REGULATOR YBHD"/>
    <property type="match status" value="1"/>
</dbReference>
<evidence type="ECO:0000256" key="4">
    <source>
        <dbReference type="ARBA" id="ARBA00023163"/>
    </source>
</evidence>
<dbReference type="SUPFAM" id="SSF46785">
    <property type="entry name" value="Winged helix' DNA-binding domain"/>
    <property type="match status" value="1"/>
</dbReference>
<organism evidence="6 7">
    <name type="scientific">Amycolatopsis endophytica</name>
    <dbReference type="NCBI Taxonomy" id="860233"/>
    <lineage>
        <taxon>Bacteria</taxon>
        <taxon>Bacillati</taxon>
        <taxon>Actinomycetota</taxon>
        <taxon>Actinomycetes</taxon>
        <taxon>Pseudonocardiales</taxon>
        <taxon>Pseudonocardiaceae</taxon>
        <taxon>Amycolatopsis</taxon>
    </lineage>
</organism>
<reference evidence="6 7" key="1">
    <citation type="submission" date="2020-07" db="EMBL/GenBank/DDBJ databases">
        <title>Sequencing the genomes of 1000 actinobacteria strains.</title>
        <authorList>
            <person name="Klenk H.-P."/>
        </authorList>
    </citation>
    <scope>NUCLEOTIDE SEQUENCE [LARGE SCALE GENOMIC DNA]</scope>
    <source>
        <strain evidence="6 7">DSM 104006</strain>
    </source>
</reference>
<evidence type="ECO:0000256" key="3">
    <source>
        <dbReference type="ARBA" id="ARBA00023125"/>
    </source>
</evidence>
<keyword evidence="2" id="KW-0805">Transcription regulation</keyword>
<evidence type="ECO:0000256" key="1">
    <source>
        <dbReference type="ARBA" id="ARBA00009437"/>
    </source>
</evidence>
<dbReference type="Pfam" id="PF03466">
    <property type="entry name" value="LysR_substrate"/>
    <property type="match status" value="1"/>
</dbReference>
<dbReference type="GO" id="GO:0003700">
    <property type="term" value="F:DNA-binding transcription factor activity"/>
    <property type="evidence" value="ECO:0007669"/>
    <property type="project" value="InterPro"/>
</dbReference>
<dbReference type="PROSITE" id="PS50931">
    <property type="entry name" value="HTH_LYSR"/>
    <property type="match status" value="1"/>
</dbReference>
<protein>
    <submittedName>
        <fullName evidence="6">DNA-binding transcriptional LysR family regulator</fullName>
    </submittedName>
</protein>
<dbReference type="PRINTS" id="PR00039">
    <property type="entry name" value="HTHLYSR"/>
</dbReference>
<dbReference type="Gene3D" id="1.10.10.10">
    <property type="entry name" value="Winged helix-like DNA-binding domain superfamily/Winged helix DNA-binding domain"/>
    <property type="match status" value="1"/>
</dbReference>
<dbReference type="Pfam" id="PF00126">
    <property type="entry name" value="HTH_1"/>
    <property type="match status" value="1"/>
</dbReference>
<dbReference type="InterPro" id="IPR036388">
    <property type="entry name" value="WH-like_DNA-bd_sf"/>
</dbReference>
<dbReference type="Proteomes" id="UP000549616">
    <property type="component" value="Unassembled WGS sequence"/>
</dbReference>
<dbReference type="Gene3D" id="3.40.190.290">
    <property type="match status" value="1"/>
</dbReference>
<dbReference type="InterPro" id="IPR000847">
    <property type="entry name" value="LysR_HTH_N"/>
</dbReference>
<dbReference type="InterPro" id="IPR036390">
    <property type="entry name" value="WH_DNA-bd_sf"/>
</dbReference>
<dbReference type="GO" id="GO:0005829">
    <property type="term" value="C:cytosol"/>
    <property type="evidence" value="ECO:0007669"/>
    <property type="project" value="TreeGrafter"/>
</dbReference>
<keyword evidence="3 6" id="KW-0238">DNA-binding</keyword>
<comment type="similarity">
    <text evidence="1">Belongs to the LysR transcriptional regulatory family.</text>
</comment>
<feature type="domain" description="HTH lysR-type" evidence="5">
    <location>
        <begin position="4"/>
        <end position="61"/>
    </location>
</feature>
<evidence type="ECO:0000259" key="5">
    <source>
        <dbReference type="PROSITE" id="PS50931"/>
    </source>
</evidence>
<accession>A0A853B9D4</accession>
<dbReference type="AlphaFoldDB" id="A0A853B9D4"/>
<evidence type="ECO:0000313" key="7">
    <source>
        <dbReference type="Proteomes" id="UP000549616"/>
    </source>
</evidence>
<gene>
    <name evidence="6" type="ORF">HNR02_004369</name>
</gene>
<dbReference type="CDD" id="cd08436">
    <property type="entry name" value="PBP2_LTTR_like_3"/>
    <property type="match status" value="1"/>
</dbReference>